<dbReference type="InterPro" id="IPR036397">
    <property type="entry name" value="RNaseH_sf"/>
</dbReference>
<name>A0AAW2DT22_9ROSI</name>
<dbReference type="Gene3D" id="3.30.420.10">
    <property type="entry name" value="Ribonuclease H-like superfamily/Ribonuclease H"/>
    <property type="match status" value="1"/>
</dbReference>
<dbReference type="EMBL" id="JAZDWU010000001">
    <property type="protein sequence ID" value="KAL0013279.1"/>
    <property type="molecule type" value="Genomic_DNA"/>
</dbReference>
<reference evidence="2 3" key="1">
    <citation type="submission" date="2024-01" db="EMBL/GenBank/DDBJ databases">
        <title>A telomere-to-telomere, gap-free genome of sweet tea (Lithocarpus litseifolius).</title>
        <authorList>
            <person name="Zhou J."/>
        </authorList>
    </citation>
    <scope>NUCLEOTIDE SEQUENCE [LARGE SCALE GENOMIC DNA]</scope>
    <source>
        <strain evidence="2">Zhou-2022a</strain>
        <tissue evidence="2">Leaf</tissue>
    </source>
</reference>
<dbReference type="GO" id="GO:0003676">
    <property type="term" value="F:nucleic acid binding"/>
    <property type="evidence" value="ECO:0007669"/>
    <property type="project" value="InterPro"/>
</dbReference>
<accession>A0AAW2DT22</accession>
<dbReference type="InterPro" id="IPR044730">
    <property type="entry name" value="RNase_H-like_dom_plant"/>
</dbReference>
<evidence type="ECO:0000259" key="1">
    <source>
        <dbReference type="Pfam" id="PF13456"/>
    </source>
</evidence>
<dbReference type="SUPFAM" id="SSF53098">
    <property type="entry name" value="Ribonuclease H-like"/>
    <property type="match status" value="1"/>
</dbReference>
<dbReference type="InterPro" id="IPR012337">
    <property type="entry name" value="RNaseH-like_sf"/>
</dbReference>
<dbReference type="PANTHER" id="PTHR47074">
    <property type="entry name" value="BNAC02G40300D PROTEIN"/>
    <property type="match status" value="1"/>
</dbReference>
<dbReference type="GO" id="GO:0004523">
    <property type="term" value="F:RNA-DNA hybrid ribonuclease activity"/>
    <property type="evidence" value="ECO:0007669"/>
    <property type="project" value="InterPro"/>
</dbReference>
<sequence length="257" mass="29047">MPFRELHSMADLKRFVWRASNNALPTMDNLLRRKVHDDYRAEIFTFIVWLLWNRRNLLHLSKPVHPLQTLPSLAGGMLQDFTNVHEPTPVGTSSTNRWCPPDPHCYKANFNNAIFKSSNTAGLGVVIRDSRGDILGAISVRVPLPQSVPEMEAFAYRHAISFTVDLGLHKVIFEGDSTIVNQAINSGLSSLALYGHIVDDILHLASQLWFYKFCQVPRNCNKVVDAFVRKAQVGLDFKDWVDDVPGNIIPLALFDVR</sequence>
<gene>
    <name evidence="2" type="ORF">SO802_000348</name>
</gene>
<proteinExistence type="predicted"/>
<dbReference type="Proteomes" id="UP001459277">
    <property type="component" value="Unassembled WGS sequence"/>
</dbReference>
<protein>
    <recommendedName>
        <fullName evidence="1">RNase H type-1 domain-containing protein</fullName>
    </recommendedName>
</protein>
<dbReference type="PANTHER" id="PTHR47074:SF48">
    <property type="entry name" value="POLYNUCLEOTIDYL TRANSFERASE, RIBONUCLEASE H-LIKE SUPERFAMILY PROTEIN"/>
    <property type="match status" value="1"/>
</dbReference>
<feature type="domain" description="RNase H type-1" evidence="1">
    <location>
        <begin position="111"/>
        <end position="231"/>
    </location>
</feature>
<keyword evidence="3" id="KW-1185">Reference proteome</keyword>
<comment type="caution">
    <text evidence="2">The sequence shown here is derived from an EMBL/GenBank/DDBJ whole genome shotgun (WGS) entry which is preliminary data.</text>
</comment>
<dbReference type="Pfam" id="PF13456">
    <property type="entry name" value="RVT_3"/>
    <property type="match status" value="1"/>
</dbReference>
<evidence type="ECO:0000313" key="3">
    <source>
        <dbReference type="Proteomes" id="UP001459277"/>
    </source>
</evidence>
<dbReference type="AlphaFoldDB" id="A0AAW2DT22"/>
<dbReference type="InterPro" id="IPR052929">
    <property type="entry name" value="RNase_H-like_EbsB-rel"/>
</dbReference>
<evidence type="ECO:0000313" key="2">
    <source>
        <dbReference type="EMBL" id="KAL0013279.1"/>
    </source>
</evidence>
<organism evidence="2 3">
    <name type="scientific">Lithocarpus litseifolius</name>
    <dbReference type="NCBI Taxonomy" id="425828"/>
    <lineage>
        <taxon>Eukaryota</taxon>
        <taxon>Viridiplantae</taxon>
        <taxon>Streptophyta</taxon>
        <taxon>Embryophyta</taxon>
        <taxon>Tracheophyta</taxon>
        <taxon>Spermatophyta</taxon>
        <taxon>Magnoliopsida</taxon>
        <taxon>eudicotyledons</taxon>
        <taxon>Gunneridae</taxon>
        <taxon>Pentapetalae</taxon>
        <taxon>rosids</taxon>
        <taxon>fabids</taxon>
        <taxon>Fagales</taxon>
        <taxon>Fagaceae</taxon>
        <taxon>Lithocarpus</taxon>
    </lineage>
</organism>
<dbReference type="CDD" id="cd06222">
    <property type="entry name" value="RNase_H_like"/>
    <property type="match status" value="1"/>
</dbReference>
<dbReference type="InterPro" id="IPR002156">
    <property type="entry name" value="RNaseH_domain"/>
</dbReference>